<dbReference type="Pfam" id="PF00892">
    <property type="entry name" value="EamA"/>
    <property type="match status" value="1"/>
</dbReference>
<evidence type="ECO:0000256" key="1">
    <source>
        <dbReference type="ARBA" id="ARBA00004651"/>
    </source>
</evidence>
<dbReference type="EMBL" id="MK071984">
    <property type="protein sequence ID" value="AYV76441.1"/>
    <property type="molecule type" value="Genomic_DNA"/>
</dbReference>
<keyword evidence="10 11" id="KW-0472">Membrane</keyword>
<keyword evidence="5" id="KW-0441">Lipid A biosynthesis</keyword>
<accession>A0A3G4ZR28</accession>
<keyword evidence="9" id="KW-0443">Lipid metabolism</keyword>
<comment type="subcellular location">
    <subcellularLocation>
        <location evidence="1">Cell membrane</location>
        <topology evidence="1">Multi-pass membrane protein</topology>
    </subcellularLocation>
</comment>
<keyword evidence="6 11" id="KW-0812">Transmembrane</keyword>
<dbReference type="PANTHER" id="PTHR30561">
    <property type="entry name" value="SMR FAMILY PROTON-DEPENDENT DRUG EFFLUX TRANSPORTER SUGE"/>
    <property type="match status" value="1"/>
</dbReference>
<dbReference type="GO" id="GO:0022857">
    <property type="term" value="F:transmembrane transporter activity"/>
    <property type="evidence" value="ECO:0007669"/>
    <property type="project" value="InterPro"/>
</dbReference>
<feature type="transmembrane region" description="Helical" evidence="11">
    <location>
        <begin position="94"/>
        <end position="111"/>
    </location>
</feature>
<proteinExistence type="predicted"/>
<evidence type="ECO:0000256" key="7">
    <source>
        <dbReference type="ARBA" id="ARBA00022985"/>
    </source>
</evidence>
<dbReference type="PANTHER" id="PTHR30561:SF9">
    <property type="entry name" value="4-AMINO-4-DEOXY-L-ARABINOSE-PHOSPHOUNDECAPRENOL FLIPPASE SUBUNIT ARNF-RELATED"/>
    <property type="match status" value="1"/>
</dbReference>
<evidence type="ECO:0000256" key="8">
    <source>
        <dbReference type="ARBA" id="ARBA00022989"/>
    </source>
</evidence>
<dbReference type="InterPro" id="IPR037185">
    <property type="entry name" value="EmrE-like"/>
</dbReference>
<feature type="transmembrane region" description="Helical" evidence="11">
    <location>
        <begin position="42"/>
        <end position="60"/>
    </location>
</feature>
<protein>
    <recommendedName>
        <fullName evidence="12">EamA domain-containing protein</fullName>
    </recommendedName>
</protein>
<dbReference type="GO" id="GO:0005886">
    <property type="term" value="C:plasma membrane"/>
    <property type="evidence" value="ECO:0007669"/>
    <property type="project" value="UniProtKB-SubCell"/>
</dbReference>
<evidence type="ECO:0000256" key="10">
    <source>
        <dbReference type="ARBA" id="ARBA00023136"/>
    </source>
</evidence>
<reference evidence="13" key="1">
    <citation type="submission" date="2018-10" db="EMBL/GenBank/DDBJ databases">
        <title>Hidden diversity of soil giant viruses.</title>
        <authorList>
            <person name="Schulz F."/>
            <person name="Alteio L."/>
            <person name="Goudeau D."/>
            <person name="Ryan E.M."/>
            <person name="Malmstrom R.R."/>
            <person name="Blanchard J."/>
            <person name="Woyke T."/>
        </authorList>
    </citation>
    <scope>NUCLEOTIDE SEQUENCE</scope>
    <source>
        <strain evidence="13">TEV1</strain>
    </source>
</reference>
<keyword evidence="3" id="KW-0444">Lipid biosynthesis</keyword>
<keyword evidence="7" id="KW-0448">Lipopolysaccharide biosynthesis</keyword>
<evidence type="ECO:0000256" key="9">
    <source>
        <dbReference type="ARBA" id="ARBA00023098"/>
    </source>
</evidence>
<evidence type="ECO:0000256" key="11">
    <source>
        <dbReference type="SAM" id="Phobius"/>
    </source>
</evidence>
<keyword evidence="2" id="KW-1003">Cell membrane</keyword>
<organism evidence="13">
    <name type="scientific">Terrestrivirus sp</name>
    <dbReference type="NCBI Taxonomy" id="2487775"/>
    <lineage>
        <taxon>Viruses</taxon>
        <taxon>Varidnaviria</taxon>
        <taxon>Bamfordvirae</taxon>
        <taxon>Nucleocytoviricota</taxon>
        <taxon>Megaviricetes</taxon>
        <taxon>Imitervirales</taxon>
        <taxon>Mimiviridae</taxon>
        <taxon>Klosneuvirinae</taxon>
    </lineage>
</organism>
<evidence type="ECO:0000313" key="13">
    <source>
        <dbReference type="EMBL" id="AYV76441.1"/>
    </source>
</evidence>
<evidence type="ECO:0000256" key="6">
    <source>
        <dbReference type="ARBA" id="ARBA00022692"/>
    </source>
</evidence>
<evidence type="ECO:0000256" key="2">
    <source>
        <dbReference type="ARBA" id="ARBA00022475"/>
    </source>
</evidence>
<evidence type="ECO:0000256" key="4">
    <source>
        <dbReference type="ARBA" id="ARBA00022519"/>
    </source>
</evidence>
<dbReference type="GO" id="GO:0006629">
    <property type="term" value="P:lipid metabolic process"/>
    <property type="evidence" value="ECO:0007669"/>
    <property type="project" value="UniProtKB-KW"/>
</dbReference>
<gene>
    <name evidence="13" type="ORF">Terrestrivirus6_67</name>
</gene>
<evidence type="ECO:0000256" key="5">
    <source>
        <dbReference type="ARBA" id="ARBA00022556"/>
    </source>
</evidence>
<dbReference type="Gene3D" id="1.10.3730.20">
    <property type="match status" value="1"/>
</dbReference>
<evidence type="ECO:0000256" key="3">
    <source>
        <dbReference type="ARBA" id="ARBA00022516"/>
    </source>
</evidence>
<evidence type="ECO:0000259" key="12">
    <source>
        <dbReference type="Pfam" id="PF00892"/>
    </source>
</evidence>
<dbReference type="InterPro" id="IPR000390">
    <property type="entry name" value="Small_drug/metabolite_transptr"/>
</dbReference>
<keyword evidence="4" id="KW-0997">Cell inner membrane</keyword>
<name>A0A3G4ZR28_9VIRU</name>
<dbReference type="InterPro" id="IPR000620">
    <property type="entry name" value="EamA_dom"/>
</dbReference>
<feature type="domain" description="EamA" evidence="12">
    <location>
        <begin position="12"/>
        <end position="111"/>
    </location>
</feature>
<dbReference type="SUPFAM" id="SSF103481">
    <property type="entry name" value="Multidrug resistance efflux transporter EmrE"/>
    <property type="match status" value="1"/>
</dbReference>
<sequence length="112" mass="12723">MNSEKTKNSLIIFILVILAVILSASAQFYARKFHDTKNITDYIISGAFFCLSLIMFFYAYQQGDVYAINNLFTSISIVLLYAVGYYFFNEEITPLEITAVIIIIGGIFVTYL</sequence>
<feature type="transmembrane region" description="Helical" evidence="11">
    <location>
        <begin position="67"/>
        <end position="88"/>
    </location>
</feature>
<keyword evidence="8 11" id="KW-1133">Transmembrane helix</keyword>